<evidence type="ECO:0000256" key="4">
    <source>
        <dbReference type="ARBA" id="ARBA00023163"/>
    </source>
</evidence>
<keyword evidence="4" id="KW-0804">Transcription</keyword>
<dbReference type="PANTHER" id="PTHR30146:SF148">
    <property type="entry name" value="HTH-TYPE TRANSCRIPTIONAL REPRESSOR PURR-RELATED"/>
    <property type="match status" value="1"/>
</dbReference>
<dbReference type="CDD" id="cd01392">
    <property type="entry name" value="HTH_LacI"/>
    <property type="match status" value="1"/>
</dbReference>
<dbReference type="Gene3D" id="3.40.50.2300">
    <property type="match status" value="2"/>
</dbReference>
<dbReference type="GO" id="GO:0003700">
    <property type="term" value="F:DNA-binding transcription factor activity"/>
    <property type="evidence" value="ECO:0007669"/>
    <property type="project" value="TreeGrafter"/>
</dbReference>
<feature type="domain" description="HTH lacI-type" evidence="5">
    <location>
        <begin position="2"/>
        <end position="55"/>
    </location>
</feature>
<keyword evidence="1" id="KW-0678">Repressor</keyword>
<name>A0A1I0E6Z3_9FIRM</name>
<proteinExistence type="predicted"/>
<dbReference type="Pfam" id="PF00356">
    <property type="entry name" value="LacI"/>
    <property type="match status" value="1"/>
</dbReference>
<evidence type="ECO:0000313" key="7">
    <source>
        <dbReference type="Proteomes" id="UP000199568"/>
    </source>
</evidence>
<protein>
    <submittedName>
        <fullName evidence="6">Transcriptional regulator, LacI family</fullName>
    </submittedName>
</protein>
<keyword evidence="3" id="KW-0238">DNA-binding</keyword>
<dbReference type="SMART" id="SM00354">
    <property type="entry name" value="HTH_LACI"/>
    <property type="match status" value="1"/>
</dbReference>
<organism evidence="6 7">
    <name type="scientific">Natronincola peptidivorans</name>
    <dbReference type="NCBI Taxonomy" id="426128"/>
    <lineage>
        <taxon>Bacteria</taxon>
        <taxon>Bacillati</taxon>
        <taxon>Bacillota</taxon>
        <taxon>Clostridia</taxon>
        <taxon>Peptostreptococcales</taxon>
        <taxon>Natronincolaceae</taxon>
        <taxon>Natronincola</taxon>
    </lineage>
</organism>
<evidence type="ECO:0000259" key="5">
    <source>
        <dbReference type="PROSITE" id="PS50932"/>
    </source>
</evidence>
<gene>
    <name evidence="6" type="ORF">SAMN05660297_02296</name>
</gene>
<keyword evidence="7" id="KW-1185">Reference proteome</keyword>
<dbReference type="GO" id="GO:0000976">
    <property type="term" value="F:transcription cis-regulatory region binding"/>
    <property type="evidence" value="ECO:0007669"/>
    <property type="project" value="TreeGrafter"/>
</dbReference>
<dbReference type="AlphaFoldDB" id="A0A1I0E6Z3"/>
<accession>A0A1I0E6Z3</accession>
<dbReference type="CDD" id="cd06267">
    <property type="entry name" value="PBP1_LacI_sugar_binding-like"/>
    <property type="match status" value="1"/>
</dbReference>
<dbReference type="RefSeq" id="WP_090443949.1">
    <property type="nucleotide sequence ID" value="NZ_FOHU01000010.1"/>
</dbReference>
<dbReference type="Gene3D" id="1.10.260.40">
    <property type="entry name" value="lambda repressor-like DNA-binding domains"/>
    <property type="match status" value="1"/>
</dbReference>
<sequence>MATIKDVALHSQTSVGTVSRYLNGYQVKIENRHKIEKAIEELGFSINLMAKGLKTNITMTVGILIPTLSNIYSTKIIEGIEHYLDDFGYSILVCDSRDDVKIEKQKLKFLQDKHVDGIIIMPVDRYDSGKNIQETIDSGVSAVLIDRLTQGVTCDAVVSDNVNASYVVMQHIIERGHRKIGIIAGDQKIYTAYERLLGYKRALQDYNLPIDDNLIGYSDYTKIGGSKTVNEILEKNTDCTAIFATNYETTISTVKAVLDRGYTIGQEISIFGYDQTELAEITEPPISLVIQPIEDIGKKAAEFLIKRMKRDMANFPSIKRLATKIITTDSIRNIL</sequence>
<dbReference type="InterPro" id="IPR046335">
    <property type="entry name" value="LacI/GalR-like_sensor"/>
</dbReference>
<evidence type="ECO:0000313" key="6">
    <source>
        <dbReference type="EMBL" id="SET40595.1"/>
    </source>
</evidence>
<dbReference type="Pfam" id="PF13377">
    <property type="entry name" value="Peripla_BP_3"/>
    <property type="match status" value="1"/>
</dbReference>
<dbReference type="InterPro" id="IPR028082">
    <property type="entry name" value="Peripla_BP_I"/>
</dbReference>
<evidence type="ECO:0000256" key="2">
    <source>
        <dbReference type="ARBA" id="ARBA00023015"/>
    </source>
</evidence>
<dbReference type="OrthoDB" id="9784962at2"/>
<dbReference type="InterPro" id="IPR000843">
    <property type="entry name" value="HTH_LacI"/>
</dbReference>
<dbReference type="Proteomes" id="UP000199568">
    <property type="component" value="Unassembled WGS sequence"/>
</dbReference>
<keyword evidence="2" id="KW-0805">Transcription regulation</keyword>
<dbReference type="SUPFAM" id="SSF53822">
    <property type="entry name" value="Periplasmic binding protein-like I"/>
    <property type="match status" value="1"/>
</dbReference>
<dbReference type="PANTHER" id="PTHR30146">
    <property type="entry name" value="LACI-RELATED TRANSCRIPTIONAL REPRESSOR"/>
    <property type="match status" value="1"/>
</dbReference>
<dbReference type="InterPro" id="IPR010982">
    <property type="entry name" value="Lambda_DNA-bd_dom_sf"/>
</dbReference>
<dbReference type="STRING" id="426128.SAMN05660297_02296"/>
<evidence type="ECO:0000256" key="3">
    <source>
        <dbReference type="ARBA" id="ARBA00023125"/>
    </source>
</evidence>
<dbReference type="PROSITE" id="PS50932">
    <property type="entry name" value="HTH_LACI_2"/>
    <property type="match status" value="1"/>
</dbReference>
<dbReference type="SUPFAM" id="SSF47413">
    <property type="entry name" value="lambda repressor-like DNA-binding domains"/>
    <property type="match status" value="1"/>
</dbReference>
<evidence type="ECO:0000256" key="1">
    <source>
        <dbReference type="ARBA" id="ARBA00022491"/>
    </source>
</evidence>
<dbReference type="EMBL" id="FOHU01000010">
    <property type="protein sequence ID" value="SET40595.1"/>
    <property type="molecule type" value="Genomic_DNA"/>
</dbReference>
<reference evidence="6 7" key="1">
    <citation type="submission" date="2016-10" db="EMBL/GenBank/DDBJ databases">
        <authorList>
            <person name="de Groot N.N."/>
        </authorList>
    </citation>
    <scope>NUCLEOTIDE SEQUENCE [LARGE SCALE GENOMIC DNA]</scope>
    <source>
        <strain evidence="6 7">DSM 18979</strain>
    </source>
</reference>